<sequence length="111" mass="12468">MAPILHIALYTFKPSLTAVEIQESTRNMLLLKERCVHPDTGKPYILSMVAGPNLVPDSPYAGGYTHALMMMFGSKADWLYYTKEDPAHTEFMRENKDWEGGCVIDIGGDEE</sequence>
<dbReference type="InterPro" id="IPR011008">
    <property type="entry name" value="Dimeric_a/b-barrel"/>
</dbReference>
<dbReference type="Gene3D" id="3.30.70.100">
    <property type="match status" value="1"/>
</dbReference>
<gene>
    <name evidence="2" type="ORF">BP5796_12377</name>
</gene>
<dbReference type="Pfam" id="PF07876">
    <property type="entry name" value="Dabb"/>
    <property type="match status" value="1"/>
</dbReference>
<keyword evidence="3" id="KW-1185">Reference proteome</keyword>
<dbReference type="InterPro" id="IPR013097">
    <property type="entry name" value="Dabb"/>
</dbReference>
<name>A0A3D8Q9V9_9HELO</name>
<dbReference type="Proteomes" id="UP000256328">
    <property type="component" value="Unassembled WGS sequence"/>
</dbReference>
<dbReference type="EMBL" id="PDLN01000021">
    <property type="protein sequence ID" value="RDW58447.1"/>
    <property type="molecule type" value="Genomic_DNA"/>
</dbReference>
<accession>A0A3D8Q9V9</accession>
<feature type="domain" description="Stress-response A/B barrel" evidence="1">
    <location>
        <begin position="4"/>
        <end position="106"/>
    </location>
</feature>
<proteinExistence type="predicted"/>
<dbReference type="SUPFAM" id="SSF54909">
    <property type="entry name" value="Dimeric alpha+beta barrel"/>
    <property type="match status" value="1"/>
</dbReference>
<evidence type="ECO:0000259" key="1">
    <source>
        <dbReference type="PROSITE" id="PS51502"/>
    </source>
</evidence>
<dbReference type="PROSITE" id="PS51502">
    <property type="entry name" value="S_R_A_B_BARREL"/>
    <property type="match status" value="1"/>
</dbReference>
<dbReference type="AlphaFoldDB" id="A0A3D8Q9V9"/>
<comment type="caution">
    <text evidence="2">The sequence shown here is derived from an EMBL/GenBank/DDBJ whole genome shotgun (WGS) entry which is preliminary data.</text>
</comment>
<evidence type="ECO:0000313" key="2">
    <source>
        <dbReference type="EMBL" id="RDW58447.1"/>
    </source>
</evidence>
<protein>
    <recommendedName>
        <fullName evidence="1">Stress-response A/B barrel domain-containing protein</fullName>
    </recommendedName>
</protein>
<dbReference type="SMART" id="SM00886">
    <property type="entry name" value="Dabb"/>
    <property type="match status" value="1"/>
</dbReference>
<reference evidence="2 3" key="1">
    <citation type="journal article" date="2018" name="IMA Fungus">
        <title>IMA Genome-F 9: Draft genome sequence of Annulohypoxylon stygium, Aspergillus mulundensis, Berkeleyomyces basicola (syn. Thielaviopsis basicola), Ceratocystis smalleyi, two Cercospora beticola strains, Coleophoma cylindrospora, Fusarium fracticaudum, Phialophora cf. hyalina, and Morchella septimelata.</title>
        <authorList>
            <person name="Wingfield B.D."/>
            <person name="Bills G.F."/>
            <person name="Dong Y."/>
            <person name="Huang W."/>
            <person name="Nel W.J."/>
            <person name="Swalarsk-Parry B.S."/>
            <person name="Vaghefi N."/>
            <person name="Wilken P.M."/>
            <person name="An Z."/>
            <person name="de Beer Z.W."/>
            <person name="De Vos L."/>
            <person name="Chen L."/>
            <person name="Duong T.A."/>
            <person name="Gao Y."/>
            <person name="Hammerbacher A."/>
            <person name="Kikkert J.R."/>
            <person name="Li Y."/>
            <person name="Li H."/>
            <person name="Li K."/>
            <person name="Li Q."/>
            <person name="Liu X."/>
            <person name="Ma X."/>
            <person name="Naidoo K."/>
            <person name="Pethybridge S.J."/>
            <person name="Sun J."/>
            <person name="Steenkamp E.T."/>
            <person name="van der Nest M.A."/>
            <person name="van Wyk S."/>
            <person name="Wingfield M.J."/>
            <person name="Xiong C."/>
            <person name="Yue Q."/>
            <person name="Zhang X."/>
        </authorList>
    </citation>
    <scope>NUCLEOTIDE SEQUENCE [LARGE SCALE GENOMIC DNA]</scope>
    <source>
        <strain evidence="2 3">BP5796</strain>
    </source>
</reference>
<evidence type="ECO:0000313" key="3">
    <source>
        <dbReference type="Proteomes" id="UP000256328"/>
    </source>
</evidence>
<dbReference type="OrthoDB" id="1601230at2759"/>
<organism evidence="2 3">
    <name type="scientific">Coleophoma crateriformis</name>
    <dbReference type="NCBI Taxonomy" id="565419"/>
    <lineage>
        <taxon>Eukaryota</taxon>
        <taxon>Fungi</taxon>
        <taxon>Dikarya</taxon>
        <taxon>Ascomycota</taxon>
        <taxon>Pezizomycotina</taxon>
        <taxon>Leotiomycetes</taxon>
        <taxon>Helotiales</taxon>
        <taxon>Dermateaceae</taxon>
        <taxon>Coleophoma</taxon>
    </lineage>
</organism>